<evidence type="ECO:0000256" key="13">
    <source>
        <dbReference type="RuleBase" id="RU003879"/>
    </source>
</evidence>
<keyword evidence="16" id="KW-1185">Reference proteome</keyword>
<reference evidence="16" key="1">
    <citation type="submission" date="2018-07" db="EMBL/GenBank/DDBJ databases">
        <title>Genome sequencing of Paracoccus sp. SC2-6.</title>
        <authorList>
            <person name="Heo J."/>
            <person name="Kim S.-J."/>
            <person name="Kwon S.-W."/>
        </authorList>
    </citation>
    <scope>NUCLEOTIDE SEQUENCE [LARGE SCALE GENOMIC DNA]</scope>
    <source>
        <strain evidence="16">SC2-6</strain>
    </source>
</reference>
<dbReference type="InterPro" id="IPR014170">
    <property type="entry name" value="TonB_ExbD_1"/>
</dbReference>
<keyword evidence="12 14" id="KW-0472">Membrane</keyword>
<evidence type="ECO:0000313" key="16">
    <source>
        <dbReference type="Proteomes" id="UP000252023"/>
    </source>
</evidence>
<dbReference type="OrthoDB" id="9798629at2"/>
<keyword evidence="7" id="KW-1003">Cell membrane</keyword>
<dbReference type="AlphaFoldDB" id="A0A344PGT8"/>
<dbReference type="Gene3D" id="3.30.420.270">
    <property type="match status" value="1"/>
</dbReference>
<dbReference type="GO" id="GO:0015031">
    <property type="term" value="P:protein transport"/>
    <property type="evidence" value="ECO:0007669"/>
    <property type="project" value="UniProtKB-KW"/>
</dbReference>
<dbReference type="PANTHER" id="PTHR30558:SF9">
    <property type="entry name" value="BIOPOLYMER TRANSPORT PROTEIN EXBD"/>
    <property type="match status" value="1"/>
</dbReference>
<dbReference type="PANTHER" id="PTHR30558">
    <property type="entry name" value="EXBD MEMBRANE COMPONENT OF PMF-DRIVEN MACROMOLECULE IMPORT SYSTEM"/>
    <property type="match status" value="1"/>
</dbReference>
<comment type="subunit">
    <text evidence="4">The accessory proteins ExbB and ExbD seem to form a complex with TonB.</text>
</comment>
<proteinExistence type="inferred from homology"/>
<evidence type="ECO:0000256" key="3">
    <source>
        <dbReference type="ARBA" id="ARBA00005811"/>
    </source>
</evidence>
<dbReference type="GO" id="GO:0005886">
    <property type="term" value="C:plasma membrane"/>
    <property type="evidence" value="ECO:0007669"/>
    <property type="project" value="UniProtKB-SubCell"/>
</dbReference>
<organism evidence="15 16">
    <name type="scientific">Paracoccus suum</name>
    <dbReference type="NCBI Taxonomy" id="2259340"/>
    <lineage>
        <taxon>Bacteria</taxon>
        <taxon>Pseudomonadati</taxon>
        <taxon>Pseudomonadota</taxon>
        <taxon>Alphaproteobacteria</taxon>
        <taxon>Rhodobacterales</taxon>
        <taxon>Paracoccaceae</taxon>
        <taxon>Paracoccus</taxon>
    </lineage>
</organism>
<keyword evidence="11 14" id="KW-1133">Transmembrane helix</keyword>
<sequence length="150" mass="15381">MGGGKVAGGLIGRGDDEDVPELSEINVTPFIDVMLVLLIIFMVAAPLATVDVNVDLPASNAASAPRPDAPVYVTVQPDLSLLVGDRPVAAEALGPALAEVTGGDPEARIFLRADRTVEYGALMAVMNSLRDSGHPRIALVGLEAAASNAP</sequence>
<dbReference type="GO" id="GO:0022857">
    <property type="term" value="F:transmembrane transporter activity"/>
    <property type="evidence" value="ECO:0007669"/>
    <property type="project" value="InterPro"/>
</dbReference>
<keyword evidence="8" id="KW-0997">Cell inner membrane</keyword>
<evidence type="ECO:0000256" key="14">
    <source>
        <dbReference type="SAM" id="Phobius"/>
    </source>
</evidence>
<keyword evidence="10 13" id="KW-0653">Protein transport</keyword>
<evidence type="ECO:0000256" key="1">
    <source>
        <dbReference type="ARBA" id="ARBA00003540"/>
    </source>
</evidence>
<dbReference type="KEGG" id="pars:DRW48_01780"/>
<dbReference type="InterPro" id="IPR003400">
    <property type="entry name" value="ExbD"/>
</dbReference>
<evidence type="ECO:0000256" key="5">
    <source>
        <dbReference type="ARBA" id="ARBA00022090"/>
    </source>
</evidence>
<dbReference type="EMBL" id="CP030918">
    <property type="protein sequence ID" value="AXC48593.1"/>
    <property type="molecule type" value="Genomic_DNA"/>
</dbReference>
<evidence type="ECO:0000256" key="12">
    <source>
        <dbReference type="ARBA" id="ARBA00023136"/>
    </source>
</evidence>
<comment type="function">
    <text evidence="1">Involved in the TonB-dependent energy-dependent transport of various receptor-bound substrates.</text>
</comment>
<evidence type="ECO:0000313" key="15">
    <source>
        <dbReference type="EMBL" id="AXC48593.1"/>
    </source>
</evidence>
<evidence type="ECO:0000256" key="10">
    <source>
        <dbReference type="ARBA" id="ARBA00022927"/>
    </source>
</evidence>
<name>A0A344PGT8_9RHOB</name>
<evidence type="ECO:0000256" key="6">
    <source>
        <dbReference type="ARBA" id="ARBA00022448"/>
    </source>
</evidence>
<keyword evidence="6 13" id="KW-0813">Transport</keyword>
<feature type="transmembrane region" description="Helical" evidence="14">
    <location>
        <begin position="30"/>
        <end position="50"/>
    </location>
</feature>
<comment type="subcellular location">
    <subcellularLocation>
        <location evidence="2">Cell inner membrane</location>
        <topology evidence="2">Single-pass type II membrane protein</topology>
    </subcellularLocation>
    <subcellularLocation>
        <location evidence="13">Cell membrane</location>
        <topology evidence="13">Single-pass type II membrane protein</topology>
    </subcellularLocation>
</comment>
<dbReference type="Proteomes" id="UP000252023">
    <property type="component" value="Chromosome"/>
</dbReference>
<keyword evidence="9 13" id="KW-0812">Transmembrane</keyword>
<dbReference type="Pfam" id="PF02472">
    <property type="entry name" value="ExbD"/>
    <property type="match status" value="1"/>
</dbReference>
<accession>A0A344PGT8</accession>
<protein>
    <recommendedName>
        <fullName evidence="5">Biopolymer transport protein ExbD</fullName>
    </recommendedName>
</protein>
<evidence type="ECO:0000256" key="8">
    <source>
        <dbReference type="ARBA" id="ARBA00022519"/>
    </source>
</evidence>
<evidence type="ECO:0000256" key="9">
    <source>
        <dbReference type="ARBA" id="ARBA00022692"/>
    </source>
</evidence>
<dbReference type="NCBIfam" id="TIGR02803">
    <property type="entry name" value="ExbD_1"/>
    <property type="match status" value="1"/>
</dbReference>
<gene>
    <name evidence="15" type="primary">exbD</name>
    <name evidence="15" type="ORF">DRW48_01780</name>
</gene>
<evidence type="ECO:0000256" key="2">
    <source>
        <dbReference type="ARBA" id="ARBA00004249"/>
    </source>
</evidence>
<comment type="similarity">
    <text evidence="3 13">Belongs to the ExbD/TolR family.</text>
</comment>
<evidence type="ECO:0000256" key="4">
    <source>
        <dbReference type="ARBA" id="ARBA00011471"/>
    </source>
</evidence>
<evidence type="ECO:0000256" key="11">
    <source>
        <dbReference type="ARBA" id="ARBA00022989"/>
    </source>
</evidence>
<evidence type="ECO:0000256" key="7">
    <source>
        <dbReference type="ARBA" id="ARBA00022475"/>
    </source>
</evidence>